<name>A0A194RIW6_PAPMA</name>
<organism evidence="7 8">
    <name type="scientific">Papilio machaon</name>
    <name type="common">Old World swallowtail butterfly</name>
    <dbReference type="NCBI Taxonomy" id="76193"/>
    <lineage>
        <taxon>Eukaryota</taxon>
        <taxon>Metazoa</taxon>
        <taxon>Ecdysozoa</taxon>
        <taxon>Arthropoda</taxon>
        <taxon>Hexapoda</taxon>
        <taxon>Insecta</taxon>
        <taxon>Pterygota</taxon>
        <taxon>Neoptera</taxon>
        <taxon>Endopterygota</taxon>
        <taxon>Lepidoptera</taxon>
        <taxon>Glossata</taxon>
        <taxon>Ditrysia</taxon>
        <taxon>Papilionoidea</taxon>
        <taxon>Papilionidae</taxon>
        <taxon>Papilioninae</taxon>
        <taxon>Papilio</taxon>
    </lineage>
</organism>
<evidence type="ECO:0000313" key="8">
    <source>
        <dbReference type="Proteomes" id="UP000053240"/>
    </source>
</evidence>
<keyword evidence="1" id="KW-0597">Phosphoprotein</keyword>
<dbReference type="EMBL" id="KQ460152">
    <property type="protein sequence ID" value="KPJ17384.1"/>
    <property type="molecule type" value="Genomic_DNA"/>
</dbReference>
<dbReference type="AlphaFoldDB" id="A0A194RIW6"/>
<dbReference type="Proteomes" id="UP000053240">
    <property type="component" value="Unassembled WGS sequence"/>
</dbReference>
<dbReference type="STRING" id="76193.A0A194RIW6"/>
<dbReference type="InterPro" id="IPR058018">
    <property type="entry name" value="AAA_lid_TANC1/2"/>
</dbReference>
<reference evidence="7 8" key="1">
    <citation type="journal article" date="2015" name="Nat. Commun.">
        <title>Outbred genome sequencing and CRISPR/Cas9 gene editing in butterflies.</title>
        <authorList>
            <person name="Li X."/>
            <person name="Fan D."/>
            <person name="Zhang W."/>
            <person name="Liu G."/>
            <person name="Zhang L."/>
            <person name="Zhao L."/>
            <person name="Fang X."/>
            <person name="Chen L."/>
            <person name="Dong Y."/>
            <person name="Chen Y."/>
            <person name="Ding Y."/>
            <person name="Zhao R."/>
            <person name="Feng M."/>
            <person name="Zhu Y."/>
            <person name="Feng Y."/>
            <person name="Jiang X."/>
            <person name="Zhu D."/>
            <person name="Xiang H."/>
            <person name="Feng X."/>
            <person name="Li S."/>
            <person name="Wang J."/>
            <person name="Zhang G."/>
            <person name="Kronforst M.R."/>
            <person name="Wang W."/>
        </authorList>
    </citation>
    <scope>NUCLEOTIDE SEQUENCE [LARGE SCALE GENOMIC DNA]</scope>
    <source>
        <strain evidence="7">Ya'a_city_454_Pm</strain>
        <tissue evidence="7">Whole body</tissue>
    </source>
</reference>
<evidence type="ECO:0000259" key="6">
    <source>
        <dbReference type="Pfam" id="PF25521"/>
    </source>
</evidence>
<dbReference type="InterPro" id="IPR058056">
    <property type="entry name" value="WH_TANC1/2"/>
</dbReference>
<feature type="compositionally biased region" description="Basic and acidic residues" evidence="4">
    <location>
        <begin position="289"/>
        <end position="307"/>
    </location>
</feature>
<evidence type="ECO:0000259" key="5">
    <source>
        <dbReference type="Pfam" id="PF25520"/>
    </source>
</evidence>
<sequence>MRNSRLLRQSSEPLNEKKPTLLQKSLSTEQKNESSSENEKPKVENSPPKSRIPVANFRYPNKMDSHTKMCFIRARVSSDSAAAAAAAAALDHLRIKSDGCLLYLEKVLDGVADGFIALREIREIPGTLNGLYLWLAQRLFHGRRFTKVRLLLDVLLAARCGVTEEMLYKCLLTKEYSVTREDFNRRLHLLRRILVMERSTGFLSIFHHSFAAWLVDVKHCTRRYLCCPPDGHAAIAMYYTLDAKRLSALEIHNYVYHMTHLEQHMAAQKKNKQDHSRVLVSALKRETESIKQIEHTDSENNEIKPEEKELDPESEGKDSLSEPSALESLMPELVNGGDAQWPRDRRVMRALLELSRAEPTPNVSDSEHLDDIQDLHDLGFGNTPFRRPHRITP</sequence>
<gene>
    <name evidence="7" type="ORF">RR48_08570</name>
</gene>
<evidence type="ECO:0000256" key="4">
    <source>
        <dbReference type="SAM" id="MobiDB-lite"/>
    </source>
</evidence>
<feature type="domain" description="TANC1/2-like winged helix" evidence="6">
    <location>
        <begin position="138"/>
        <end position="289"/>
    </location>
</feature>
<feature type="compositionally biased region" description="Basic and acidic residues" evidence="4">
    <location>
        <begin position="30"/>
        <end position="43"/>
    </location>
</feature>
<dbReference type="Pfam" id="PF25520">
    <property type="entry name" value="AAA_lid_TANC1"/>
    <property type="match status" value="1"/>
</dbReference>
<evidence type="ECO:0000313" key="7">
    <source>
        <dbReference type="EMBL" id="KPJ17384.1"/>
    </source>
</evidence>
<feature type="region of interest" description="Disordered" evidence="4">
    <location>
        <begin position="1"/>
        <end position="55"/>
    </location>
</feature>
<dbReference type="InParanoid" id="A0A194RIW6"/>
<protein>
    <submittedName>
        <fullName evidence="7">Ankyrin repeat domain-containing protein 50</fullName>
    </submittedName>
</protein>
<feature type="region of interest" description="Disordered" evidence="4">
    <location>
        <begin position="289"/>
        <end position="328"/>
    </location>
</feature>
<accession>A0A194RIW6</accession>
<evidence type="ECO:0000256" key="2">
    <source>
        <dbReference type="ARBA" id="ARBA00022737"/>
    </source>
</evidence>
<keyword evidence="3" id="KW-0040">ANK repeat</keyword>
<evidence type="ECO:0000256" key="1">
    <source>
        <dbReference type="ARBA" id="ARBA00022553"/>
    </source>
</evidence>
<dbReference type="Pfam" id="PF25521">
    <property type="entry name" value="WHD_TANC1"/>
    <property type="match status" value="1"/>
</dbReference>
<feature type="region of interest" description="Disordered" evidence="4">
    <location>
        <begin position="374"/>
        <end position="393"/>
    </location>
</feature>
<proteinExistence type="predicted"/>
<keyword evidence="8" id="KW-1185">Reference proteome</keyword>
<evidence type="ECO:0000256" key="3">
    <source>
        <dbReference type="ARBA" id="ARBA00023043"/>
    </source>
</evidence>
<feature type="domain" description="TANC1/2-like AAA+ ATPase lid" evidence="5">
    <location>
        <begin position="72"/>
        <end position="136"/>
    </location>
</feature>
<feature type="compositionally biased region" description="Polar residues" evidence="4">
    <location>
        <begin position="1"/>
        <end position="13"/>
    </location>
</feature>
<keyword evidence="2" id="KW-0677">Repeat</keyword>